<protein>
    <submittedName>
        <fullName evidence="1">Uncharacterized protein</fullName>
    </submittedName>
</protein>
<evidence type="ECO:0000313" key="2">
    <source>
        <dbReference type="Proteomes" id="UP000032512"/>
    </source>
</evidence>
<organism evidence="1 2">
    <name type="scientific">Mesobacillus subterraneus</name>
    <dbReference type="NCBI Taxonomy" id="285983"/>
    <lineage>
        <taxon>Bacteria</taxon>
        <taxon>Bacillati</taxon>
        <taxon>Bacillota</taxon>
        <taxon>Bacilli</taxon>
        <taxon>Bacillales</taxon>
        <taxon>Bacillaceae</taxon>
        <taxon>Mesobacillus</taxon>
    </lineage>
</organism>
<gene>
    <name evidence="1" type="ORF">UB32_01595</name>
</gene>
<sequence length="68" mass="7663">MQMWENLLEMPDVKKAEYKEVSGGRYFKLRAEPIKREIVSGIVIDGVGYNNSTSAPLLVVVEGENSLY</sequence>
<dbReference type="Proteomes" id="UP000032512">
    <property type="component" value="Unassembled WGS sequence"/>
</dbReference>
<dbReference type="EMBL" id="JXIQ01000013">
    <property type="protein sequence ID" value="KIY23696.1"/>
    <property type="molecule type" value="Genomic_DNA"/>
</dbReference>
<comment type="caution">
    <text evidence="1">The sequence shown here is derived from an EMBL/GenBank/DDBJ whole genome shotgun (WGS) entry which is preliminary data.</text>
</comment>
<proteinExistence type="predicted"/>
<evidence type="ECO:0000313" key="1">
    <source>
        <dbReference type="EMBL" id="KIY23696.1"/>
    </source>
</evidence>
<dbReference type="AlphaFoldDB" id="A0A0D6ZF20"/>
<accession>A0A0D6ZF20</accession>
<name>A0A0D6ZF20_9BACI</name>
<reference evidence="1 2" key="1">
    <citation type="submission" date="2015-01" db="EMBL/GenBank/DDBJ databases">
        <title>Draft genome sequences of the supercritical CO2 tolerant bacteria Bacillus subterraneus MITOT1 and Bacillus cereus MIT0214.</title>
        <authorList>
            <person name="Peet K.C."/>
            <person name="Thompson J.R."/>
        </authorList>
    </citation>
    <scope>NUCLEOTIDE SEQUENCE [LARGE SCALE GENOMIC DNA]</scope>
    <source>
        <strain evidence="1 2">MITOT1</strain>
    </source>
</reference>
<keyword evidence="2" id="KW-1185">Reference proteome</keyword>
<dbReference type="RefSeq" id="WP_044390651.1">
    <property type="nucleotide sequence ID" value="NZ_JXIQ01000013.1"/>
</dbReference>